<organism evidence="1 2">
    <name type="scientific">Bradyrhizobium oligotrophicum S58</name>
    <dbReference type="NCBI Taxonomy" id="1245469"/>
    <lineage>
        <taxon>Bacteria</taxon>
        <taxon>Pseudomonadati</taxon>
        <taxon>Pseudomonadota</taxon>
        <taxon>Alphaproteobacteria</taxon>
        <taxon>Hyphomicrobiales</taxon>
        <taxon>Nitrobacteraceae</taxon>
        <taxon>Bradyrhizobium</taxon>
    </lineage>
</organism>
<accession>M4ZF99</accession>
<reference evidence="1 2" key="1">
    <citation type="journal article" date="2013" name="Appl. Environ. Microbiol.">
        <title>Genome analysis suggests that the soil oligotrophic bacterium Agromonas oligotrophica (Bradyrhizobium oligotrophicum) is a nitrogen-fixing symbiont of Aeschynomene indica.</title>
        <authorList>
            <person name="Okubo T."/>
            <person name="Fukushima S."/>
            <person name="Itakura M."/>
            <person name="Oshima K."/>
            <person name="Longtonglang A."/>
            <person name="Teaumroong N."/>
            <person name="Mitsui H."/>
            <person name="Hattori M."/>
            <person name="Hattori R."/>
            <person name="Hattori T."/>
            <person name="Minamisawa K."/>
        </authorList>
    </citation>
    <scope>NUCLEOTIDE SEQUENCE [LARGE SCALE GENOMIC DNA]</scope>
    <source>
        <strain evidence="1 2">S58</strain>
    </source>
</reference>
<name>M4ZF99_9BRAD</name>
<dbReference type="HOGENOM" id="CLU_2631202_0_0_5"/>
<dbReference type="KEGG" id="aol:S58_61920"/>
<dbReference type="AlphaFoldDB" id="M4ZF99"/>
<proteinExistence type="predicted"/>
<evidence type="ECO:0000313" key="2">
    <source>
        <dbReference type="Proteomes" id="UP000011841"/>
    </source>
</evidence>
<evidence type="ECO:0000313" key="1">
    <source>
        <dbReference type="EMBL" id="BAM92166.1"/>
    </source>
</evidence>
<keyword evidence="2" id="KW-1185">Reference proteome</keyword>
<gene>
    <name evidence="1" type="ORF">S58_61920</name>
</gene>
<dbReference type="Proteomes" id="UP000011841">
    <property type="component" value="Chromosome"/>
</dbReference>
<dbReference type="EMBL" id="AP012603">
    <property type="protein sequence ID" value="BAM92166.1"/>
    <property type="molecule type" value="Genomic_DNA"/>
</dbReference>
<sequence length="77" mass="8153">MTLVFGRRACPTLRHCEEQSVGGTKAAARPVPVARMSAATSGVTADTRKNPDIAALIRATQELIHLRDLAALVASEL</sequence>
<protein>
    <submittedName>
        <fullName evidence="1">Uncharacterized protein</fullName>
    </submittedName>
</protein>